<sequence>MNQSNQLVSRSRKKSRLACNVCKRQKVKCTGPPAPCQTCASRGKDCEFDESSDQRNTENSQRALEESDNALESYKFVLSSLRSEDDRLVNEVVGAVRRDAPIESLVDTIRSYADHSGGVGGSSSNSAGRARFSAEGPLDSDLQRDDEYFEDPEEEGS</sequence>
<feature type="region of interest" description="Disordered" evidence="2">
    <location>
        <begin position="112"/>
        <end position="157"/>
    </location>
</feature>
<reference evidence="5" key="2">
    <citation type="submission" date="2013-04" db="EMBL/GenBank/DDBJ databases">
        <title>Genomic mechanisms accounting for the adaptation to parasitism in nematode-trapping fungi.</title>
        <authorList>
            <person name="Ahren D.G."/>
        </authorList>
    </citation>
    <scope>NUCLEOTIDE SEQUENCE [LARGE SCALE GENOMIC DNA]</scope>
    <source>
        <strain evidence="5">CBS 200.50</strain>
    </source>
</reference>
<feature type="compositionally biased region" description="Acidic residues" evidence="2">
    <location>
        <begin position="147"/>
        <end position="157"/>
    </location>
</feature>
<dbReference type="InterPro" id="IPR001138">
    <property type="entry name" value="Zn2Cys6_DnaBD"/>
</dbReference>
<dbReference type="OrthoDB" id="4356994at2759"/>
<dbReference type="PANTHER" id="PTHR47256">
    <property type="entry name" value="ZN(II)2CYS6 TRANSCRIPTION FACTOR (EUROFUNG)-RELATED"/>
    <property type="match status" value="1"/>
</dbReference>
<dbReference type="STRING" id="1284197.S8AB19"/>
<dbReference type="InterPro" id="IPR036864">
    <property type="entry name" value="Zn2-C6_fun-type_DNA-bd_sf"/>
</dbReference>
<dbReference type="GO" id="GO:0000981">
    <property type="term" value="F:DNA-binding transcription factor activity, RNA polymerase II-specific"/>
    <property type="evidence" value="ECO:0007669"/>
    <property type="project" value="InterPro"/>
</dbReference>
<protein>
    <recommendedName>
        <fullName evidence="3">Zn(2)-C6 fungal-type domain-containing protein</fullName>
    </recommendedName>
</protein>
<evidence type="ECO:0000313" key="4">
    <source>
        <dbReference type="EMBL" id="EPS40155.1"/>
    </source>
</evidence>
<dbReference type="GO" id="GO:0008270">
    <property type="term" value="F:zinc ion binding"/>
    <property type="evidence" value="ECO:0007669"/>
    <property type="project" value="InterPro"/>
</dbReference>
<dbReference type="Proteomes" id="UP000015100">
    <property type="component" value="Unassembled WGS sequence"/>
</dbReference>
<keyword evidence="1" id="KW-0539">Nucleus</keyword>
<dbReference type="PANTHER" id="PTHR47256:SF1">
    <property type="entry name" value="ZN(II)2CYS6 TRANSCRIPTION FACTOR (EUROFUNG)"/>
    <property type="match status" value="1"/>
</dbReference>
<dbReference type="SUPFAM" id="SSF57701">
    <property type="entry name" value="Zn2/Cys6 DNA-binding domain"/>
    <property type="match status" value="1"/>
</dbReference>
<dbReference type="Pfam" id="PF00172">
    <property type="entry name" value="Zn_clus"/>
    <property type="match status" value="1"/>
</dbReference>
<gene>
    <name evidence="4" type="ORF">H072_6047</name>
</gene>
<dbReference type="Gene3D" id="4.10.240.10">
    <property type="entry name" value="Zn(2)-C6 fungal-type DNA-binding domain"/>
    <property type="match status" value="1"/>
</dbReference>
<dbReference type="CDD" id="cd00067">
    <property type="entry name" value="GAL4"/>
    <property type="match status" value="1"/>
</dbReference>
<dbReference type="EMBL" id="AQGS01000434">
    <property type="protein sequence ID" value="EPS40155.1"/>
    <property type="molecule type" value="Genomic_DNA"/>
</dbReference>
<dbReference type="InterPro" id="IPR053187">
    <property type="entry name" value="Notoamide_regulator"/>
</dbReference>
<reference evidence="4 5" key="1">
    <citation type="journal article" date="2013" name="PLoS Genet.">
        <title>Genomic mechanisms accounting for the adaptation to parasitism in nematode-trapping fungi.</title>
        <authorList>
            <person name="Meerupati T."/>
            <person name="Andersson K.M."/>
            <person name="Friman E."/>
            <person name="Kumar D."/>
            <person name="Tunlid A."/>
            <person name="Ahren D."/>
        </authorList>
    </citation>
    <scope>NUCLEOTIDE SEQUENCE [LARGE SCALE GENOMIC DNA]</scope>
    <source>
        <strain evidence="4 5">CBS 200.50</strain>
    </source>
</reference>
<accession>S8AB19</accession>
<evidence type="ECO:0000259" key="3">
    <source>
        <dbReference type="PROSITE" id="PS50048"/>
    </source>
</evidence>
<dbReference type="OMA" id="TDVACWP"/>
<evidence type="ECO:0000256" key="2">
    <source>
        <dbReference type="SAM" id="MobiDB-lite"/>
    </source>
</evidence>
<evidence type="ECO:0000313" key="5">
    <source>
        <dbReference type="Proteomes" id="UP000015100"/>
    </source>
</evidence>
<comment type="caution">
    <text evidence="4">The sequence shown here is derived from an EMBL/GenBank/DDBJ whole genome shotgun (WGS) entry which is preliminary data.</text>
</comment>
<dbReference type="AlphaFoldDB" id="S8AB19"/>
<name>S8AB19_DACHA</name>
<feature type="region of interest" description="Disordered" evidence="2">
    <location>
        <begin position="39"/>
        <end position="66"/>
    </location>
</feature>
<organism evidence="4 5">
    <name type="scientific">Dactylellina haptotyla (strain CBS 200.50)</name>
    <name type="common">Nematode-trapping fungus</name>
    <name type="synonym">Monacrosporium haptotylum</name>
    <dbReference type="NCBI Taxonomy" id="1284197"/>
    <lineage>
        <taxon>Eukaryota</taxon>
        <taxon>Fungi</taxon>
        <taxon>Dikarya</taxon>
        <taxon>Ascomycota</taxon>
        <taxon>Pezizomycotina</taxon>
        <taxon>Orbiliomycetes</taxon>
        <taxon>Orbiliales</taxon>
        <taxon>Orbiliaceae</taxon>
        <taxon>Dactylellina</taxon>
    </lineage>
</organism>
<dbReference type="PROSITE" id="PS50048">
    <property type="entry name" value="ZN2_CY6_FUNGAL_2"/>
    <property type="match status" value="1"/>
</dbReference>
<dbReference type="PROSITE" id="PS00463">
    <property type="entry name" value="ZN2_CY6_FUNGAL_1"/>
    <property type="match status" value="1"/>
</dbReference>
<dbReference type="HOGENOM" id="CLU_1677828_0_0_1"/>
<keyword evidence="5" id="KW-1185">Reference proteome</keyword>
<feature type="domain" description="Zn(2)-C6 fungal-type" evidence="3">
    <location>
        <begin position="18"/>
        <end position="48"/>
    </location>
</feature>
<dbReference type="SMART" id="SM00066">
    <property type="entry name" value="GAL4"/>
    <property type="match status" value="1"/>
</dbReference>
<evidence type="ECO:0000256" key="1">
    <source>
        <dbReference type="ARBA" id="ARBA00023242"/>
    </source>
</evidence>
<proteinExistence type="predicted"/>
<feature type="compositionally biased region" description="Basic and acidic residues" evidence="2">
    <location>
        <begin position="42"/>
        <end position="56"/>
    </location>
</feature>